<dbReference type="Proteomes" id="UP000499080">
    <property type="component" value="Unassembled WGS sequence"/>
</dbReference>
<keyword evidence="3" id="KW-1185">Reference proteome</keyword>
<dbReference type="EMBL" id="BGPR01011871">
    <property type="protein sequence ID" value="GBN53378.1"/>
    <property type="molecule type" value="Genomic_DNA"/>
</dbReference>
<name>A0A4Y2PZ68_ARAVE</name>
<proteinExistence type="predicted"/>
<evidence type="ECO:0000313" key="1">
    <source>
        <dbReference type="EMBL" id="GBN53378.1"/>
    </source>
</evidence>
<dbReference type="AlphaFoldDB" id="A0A4Y2PZ68"/>
<evidence type="ECO:0000313" key="3">
    <source>
        <dbReference type="Proteomes" id="UP000499080"/>
    </source>
</evidence>
<sequence length="96" mass="10521">MAKSGPCSIKPKQQQARILAKPLTCHAKVTLKKNVNVIIAGSQKPFSVFRDRSAAPLQVTGNSMLESQQASASGLYNLAYRIWILTVDGRQVLRLL</sequence>
<dbReference type="EMBL" id="BGPR01012687">
    <property type="protein sequence ID" value="GBN57188.1"/>
    <property type="molecule type" value="Genomic_DNA"/>
</dbReference>
<protein>
    <submittedName>
        <fullName evidence="2">Uncharacterized protein</fullName>
    </submittedName>
</protein>
<evidence type="ECO:0000313" key="2">
    <source>
        <dbReference type="EMBL" id="GBN57188.1"/>
    </source>
</evidence>
<comment type="caution">
    <text evidence="2">The sequence shown here is derived from an EMBL/GenBank/DDBJ whole genome shotgun (WGS) entry which is preliminary data.</text>
</comment>
<reference evidence="2 3" key="1">
    <citation type="journal article" date="2019" name="Sci. Rep.">
        <title>Orb-weaving spider Araneus ventricosus genome elucidates the spidroin gene catalogue.</title>
        <authorList>
            <person name="Kono N."/>
            <person name="Nakamura H."/>
            <person name="Ohtoshi R."/>
            <person name="Moran D.A.P."/>
            <person name="Shinohara A."/>
            <person name="Yoshida Y."/>
            <person name="Fujiwara M."/>
            <person name="Mori M."/>
            <person name="Tomita M."/>
            <person name="Arakawa K."/>
        </authorList>
    </citation>
    <scope>NUCLEOTIDE SEQUENCE [LARGE SCALE GENOMIC DNA]</scope>
</reference>
<organism evidence="2 3">
    <name type="scientific">Araneus ventricosus</name>
    <name type="common">Orbweaver spider</name>
    <name type="synonym">Epeira ventricosa</name>
    <dbReference type="NCBI Taxonomy" id="182803"/>
    <lineage>
        <taxon>Eukaryota</taxon>
        <taxon>Metazoa</taxon>
        <taxon>Ecdysozoa</taxon>
        <taxon>Arthropoda</taxon>
        <taxon>Chelicerata</taxon>
        <taxon>Arachnida</taxon>
        <taxon>Araneae</taxon>
        <taxon>Araneomorphae</taxon>
        <taxon>Entelegynae</taxon>
        <taxon>Araneoidea</taxon>
        <taxon>Araneidae</taxon>
        <taxon>Araneus</taxon>
    </lineage>
</organism>
<gene>
    <name evidence="1" type="ORF">AVEN_268215_1</name>
    <name evidence="2" type="ORF">AVEN_5019_1</name>
</gene>
<accession>A0A4Y2PZ68</accession>